<reference evidence="2 3" key="1">
    <citation type="journal article" date="2019" name="Nat. Plants">
        <title>Stout camphor tree genome fills gaps in understanding of flowering plant genome evolution.</title>
        <authorList>
            <person name="Chaw S.M."/>
            <person name="Liu Y.C."/>
            <person name="Wu Y.W."/>
            <person name="Wang H.Y."/>
            <person name="Lin C.I."/>
            <person name="Wu C.S."/>
            <person name="Ke H.M."/>
            <person name="Chang L.Y."/>
            <person name="Hsu C.Y."/>
            <person name="Yang H.T."/>
            <person name="Sudianto E."/>
            <person name="Hsu M.H."/>
            <person name="Wu K.P."/>
            <person name="Wang L.N."/>
            <person name="Leebens-Mack J.H."/>
            <person name="Tsai I.J."/>
        </authorList>
    </citation>
    <scope>NUCLEOTIDE SEQUENCE [LARGE SCALE GENOMIC DNA]</scope>
    <source>
        <strain evidence="3">cv. Chaw 1501</strain>
        <tissue evidence="2">Young leaves</tissue>
    </source>
</reference>
<accession>A0A443Q2V5</accession>
<sequence>MGCVCMCMDDCISTRMIVEITSLYCTSVISATTYIQAHLPLYLYPFLKTKDKTPALHQLRFSSLKVIVELIKDDNTEVVSFLLQTEIMPLCLQTVDFGDEATKTAATFILHKILFNDAGLRYICIASDRIFALVCNLWKAVTSPSEPSPRLLKNIIHCCLRLTDDSRASDILKNWLPHLLRDAAFCGCLNIDPANVILFQQFLFKLNRQNHLSTFQAKGT</sequence>
<comment type="caution">
    <text evidence="2">The sequence shown here is derived from an EMBL/GenBank/DDBJ whole genome shotgun (WGS) entry which is preliminary data.</text>
</comment>
<dbReference type="OrthoDB" id="10342585at2759"/>
<dbReference type="AlphaFoldDB" id="A0A443Q2V5"/>
<dbReference type="PANTHER" id="PTHR12262">
    <property type="entry name" value="CCR4-NOT TRANSCRIPTION COMPLEX SUBUNIT 9"/>
    <property type="match status" value="1"/>
</dbReference>
<keyword evidence="3" id="KW-1185">Reference proteome</keyword>
<comment type="similarity">
    <text evidence="1">Belongs to the CNOT9 family.</text>
</comment>
<name>A0A443Q2V5_9MAGN</name>
<gene>
    <name evidence="2" type="ORF">CKAN_02676800</name>
</gene>
<organism evidence="2 3">
    <name type="scientific">Cinnamomum micranthum f. kanehirae</name>
    <dbReference type="NCBI Taxonomy" id="337451"/>
    <lineage>
        <taxon>Eukaryota</taxon>
        <taxon>Viridiplantae</taxon>
        <taxon>Streptophyta</taxon>
        <taxon>Embryophyta</taxon>
        <taxon>Tracheophyta</taxon>
        <taxon>Spermatophyta</taxon>
        <taxon>Magnoliopsida</taxon>
        <taxon>Magnoliidae</taxon>
        <taxon>Laurales</taxon>
        <taxon>Lauraceae</taxon>
        <taxon>Cinnamomum</taxon>
    </lineage>
</organism>
<dbReference type="InterPro" id="IPR011989">
    <property type="entry name" value="ARM-like"/>
</dbReference>
<dbReference type="Proteomes" id="UP000283530">
    <property type="component" value="Unassembled WGS sequence"/>
</dbReference>
<proteinExistence type="inferred from homology"/>
<evidence type="ECO:0000313" key="3">
    <source>
        <dbReference type="Proteomes" id="UP000283530"/>
    </source>
</evidence>
<dbReference type="GO" id="GO:0006402">
    <property type="term" value="P:mRNA catabolic process"/>
    <property type="evidence" value="ECO:0007669"/>
    <property type="project" value="InterPro"/>
</dbReference>
<dbReference type="InterPro" id="IPR016024">
    <property type="entry name" value="ARM-type_fold"/>
</dbReference>
<dbReference type="EMBL" id="QPKB01000013">
    <property type="protein sequence ID" value="RWR97340.1"/>
    <property type="molecule type" value="Genomic_DNA"/>
</dbReference>
<dbReference type="SUPFAM" id="SSF48371">
    <property type="entry name" value="ARM repeat"/>
    <property type="match status" value="1"/>
</dbReference>
<dbReference type="GO" id="GO:0030014">
    <property type="term" value="C:CCR4-NOT complex"/>
    <property type="evidence" value="ECO:0007669"/>
    <property type="project" value="InterPro"/>
</dbReference>
<evidence type="ECO:0000256" key="1">
    <source>
        <dbReference type="ARBA" id="ARBA00006385"/>
    </source>
</evidence>
<dbReference type="InterPro" id="IPR007216">
    <property type="entry name" value="CNOT9"/>
</dbReference>
<dbReference type="Gene3D" id="1.25.10.10">
    <property type="entry name" value="Leucine-rich Repeat Variant"/>
    <property type="match status" value="1"/>
</dbReference>
<evidence type="ECO:0000313" key="2">
    <source>
        <dbReference type="EMBL" id="RWR97340.1"/>
    </source>
</evidence>
<protein>
    <submittedName>
        <fullName evidence="2">Cell differentiation protein RCD1</fullName>
    </submittedName>
</protein>
<dbReference type="Pfam" id="PF04078">
    <property type="entry name" value="Rcd1"/>
    <property type="match status" value="1"/>
</dbReference>
<dbReference type="STRING" id="337451.A0A443Q2V5"/>